<protein>
    <submittedName>
        <fullName evidence="1">Uncharacterized protein</fullName>
    </submittedName>
</protein>
<comment type="caution">
    <text evidence="1">The sequence shown here is derived from an EMBL/GenBank/DDBJ whole genome shotgun (WGS) entry which is preliminary data.</text>
</comment>
<dbReference type="Proteomes" id="UP000054995">
    <property type="component" value="Unassembled WGS sequence"/>
</dbReference>
<gene>
    <name evidence="1" type="ORF">T4D_7224</name>
</gene>
<dbReference type="AlphaFoldDB" id="A0A0V1EDP3"/>
<reference evidence="1 2" key="1">
    <citation type="submission" date="2015-01" db="EMBL/GenBank/DDBJ databases">
        <title>Evolution of Trichinella species and genotypes.</title>
        <authorList>
            <person name="Korhonen P.K."/>
            <person name="Edoardo P."/>
            <person name="Giuseppe L.R."/>
            <person name="Gasser R.B."/>
        </authorList>
    </citation>
    <scope>NUCLEOTIDE SEQUENCE [LARGE SCALE GENOMIC DNA]</scope>
    <source>
        <strain evidence="1">ISS470</strain>
    </source>
</reference>
<organism evidence="1 2">
    <name type="scientific">Trichinella pseudospiralis</name>
    <name type="common">Parasitic roundworm</name>
    <dbReference type="NCBI Taxonomy" id="6337"/>
    <lineage>
        <taxon>Eukaryota</taxon>
        <taxon>Metazoa</taxon>
        <taxon>Ecdysozoa</taxon>
        <taxon>Nematoda</taxon>
        <taxon>Enoplea</taxon>
        <taxon>Dorylaimia</taxon>
        <taxon>Trichinellida</taxon>
        <taxon>Trichinellidae</taxon>
        <taxon>Trichinella</taxon>
    </lineage>
</organism>
<sequence>MKKAECTKNRKGALVCLTFVASGSVAKRSLSSL</sequence>
<evidence type="ECO:0000313" key="1">
    <source>
        <dbReference type="EMBL" id="KRY71740.1"/>
    </source>
</evidence>
<keyword evidence="2" id="KW-1185">Reference proteome</keyword>
<proteinExistence type="predicted"/>
<name>A0A0V1EDP3_TRIPS</name>
<dbReference type="EMBL" id="JYDT01001045">
    <property type="protein sequence ID" value="KRY71740.1"/>
    <property type="molecule type" value="Genomic_DNA"/>
</dbReference>
<accession>A0A0V1EDP3</accession>
<evidence type="ECO:0000313" key="2">
    <source>
        <dbReference type="Proteomes" id="UP000054995"/>
    </source>
</evidence>